<dbReference type="EMBL" id="LGIA01000222">
    <property type="protein sequence ID" value="KOH42579.1"/>
    <property type="molecule type" value="Genomic_DNA"/>
</dbReference>
<gene>
    <name evidence="2" type="ORF">NC99_45870</name>
</gene>
<dbReference type="AlphaFoldDB" id="A0A0L8V2E6"/>
<dbReference type="STRING" id="1409788.NC99_45870"/>
<evidence type="ECO:0000256" key="1">
    <source>
        <dbReference type="SAM" id="Phobius"/>
    </source>
</evidence>
<keyword evidence="1" id="KW-1133">Transmembrane helix</keyword>
<keyword evidence="1" id="KW-0472">Membrane</keyword>
<dbReference type="Pfam" id="PF12669">
    <property type="entry name" value="FeoB_associated"/>
    <property type="match status" value="1"/>
</dbReference>
<feature type="transmembrane region" description="Helical" evidence="1">
    <location>
        <begin position="6"/>
        <end position="25"/>
    </location>
</feature>
<dbReference type="Proteomes" id="UP000036958">
    <property type="component" value="Unassembled WGS sequence"/>
</dbReference>
<name>A0A0L8V2E6_9BACT</name>
<reference evidence="3" key="1">
    <citation type="submission" date="2015-07" db="EMBL/GenBank/DDBJ databases">
        <title>Genome sequencing of Sunxiuqinia dokdonensis strain SK.</title>
        <authorList>
            <person name="Ahn S."/>
            <person name="Kim B.-C."/>
        </authorList>
    </citation>
    <scope>NUCLEOTIDE SEQUENCE [LARGE SCALE GENOMIC DNA]</scope>
    <source>
        <strain evidence="3">SK</strain>
    </source>
</reference>
<evidence type="ECO:0000313" key="2">
    <source>
        <dbReference type="EMBL" id="KOH42579.1"/>
    </source>
</evidence>
<evidence type="ECO:0008006" key="4">
    <source>
        <dbReference type="Google" id="ProtNLM"/>
    </source>
</evidence>
<organism evidence="2 3">
    <name type="scientific">Sunxiuqinia dokdonensis</name>
    <dbReference type="NCBI Taxonomy" id="1409788"/>
    <lineage>
        <taxon>Bacteria</taxon>
        <taxon>Pseudomonadati</taxon>
        <taxon>Bacteroidota</taxon>
        <taxon>Bacteroidia</taxon>
        <taxon>Marinilabiliales</taxon>
        <taxon>Prolixibacteraceae</taxon>
        <taxon>Sunxiuqinia</taxon>
    </lineage>
</organism>
<keyword evidence="1" id="KW-0812">Transmembrane</keyword>
<comment type="caution">
    <text evidence="2">The sequence shown here is derived from an EMBL/GenBank/DDBJ whole genome shotgun (WGS) entry which is preliminary data.</text>
</comment>
<evidence type="ECO:0000313" key="3">
    <source>
        <dbReference type="Proteomes" id="UP000036958"/>
    </source>
</evidence>
<proteinExistence type="predicted"/>
<accession>A0A0L8V2E6</accession>
<sequence length="46" mass="5135">MWSIQNILVYLALAGALFFLVKKYFFKKNKKMNGSDCGDSGCSGCH</sequence>
<keyword evidence="3" id="KW-1185">Reference proteome</keyword>
<protein>
    <recommendedName>
        <fullName evidence="4">FeoB-associated Cys-rich membrane protein</fullName>
    </recommendedName>
</protein>